<proteinExistence type="predicted"/>
<keyword evidence="3" id="KW-1185">Reference proteome</keyword>
<keyword evidence="1" id="KW-0472">Membrane</keyword>
<dbReference type="EMBL" id="JBIASD010000008">
    <property type="protein sequence ID" value="MFF3666736.1"/>
    <property type="molecule type" value="Genomic_DNA"/>
</dbReference>
<evidence type="ECO:0000313" key="2">
    <source>
        <dbReference type="EMBL" id="MFF3666736.1"/>
    </source>
</evidence>
<dbReference type="RefSeq" id="WP_387411398.1">
    <property type="nucleotide sequence ID" value="NZ_JBIASD010000008.1"/>
</dbReference>
<keyword evidence="1" id="KW-1133">Transmembrane helix</keyword>
<reference evidence="2 3" key="1">
    <citation type="submission" date="2024-10" db="EMBL/GenBank/DDBJ databases">
        <title>The Natural Products Discovery Center: Release of the First 8490 Sequenced Strains for Exploring Actinobacteria Biosynthetic Diversity.</title>
        <authorList>
            <person name="Kalkreuter E."/>
            <person name="Kautsar S.A."/>
            <person name="Yang D."/>
            <person name="Bader C.D."/>
            <person name="Teijaro C.N."/>
            <person name="Fluegel L."/>
            <person name="Davis C.M."/>
            <person name="Simpson J.R."/>
            <person name="Lauterbach L."/>
            <person name="Steele A.D."/>
            <person name="Gui C."/>
            <person name="Meng S."/>
            <person name="Li G."/>
            <person name="Viehrig K."/>
            <person name="Ye F."/>
            <person name="Su P."/>
            <person name="Kiefer A.F."/>
            <person name="Nichols A."/>
            <person name="Cepeda A.J."/>
            <person name="Yan W."/>
            <person name="Fan B."/>
            <person name="Jiang Y."/>
            <person name="Adhikari A."/>
            <person name="Zheng C.-J."/>
            <person name="Schuster L."/>
            <person name="Cowan T.M."/>
            <person name="Smanski M.J."/>
            <person name="Chevrette M.G."/>
            <person name="De Carvalho L.P.S."/>
            <person name="Shen B."/>
        </authorList>
    </citation>
    <scope>NUCLEOTIDE SEQUENCE [LARGE SCALE GENOMIC DNA]</scope>
    <source>
        <strain evidence="2 3">NPDC002173</strain>
    </source>
</reference>
<keyword evidence="1" id="KW-0812">Transmembrane</keyword>
<evidence type="ECO:0000313" key="3">
    <source>
        <dbReference type="Proteomes" id="UP001602013"/>
    </source>
</evidence>
<protein>
    <submittedName>
        <fullName evidence="2">Uncharacterized protein</fullName>
    </submittedName>
</protein>
<feature type="transmembrane region" description="Helical" evidence="1">
    <location>
        <begin position="6"/>
        <end position="24"/>
    </location>
</feature>
<accession>A0ABW6SP50</accession>
<gene>
    <name evidence="2" type="ORF">ACFYXI_14150</name>
</gene>
<dbReference type="Proteomes" id="UP001602013">
    <property type="component" value="Unassembled WGS sequence"/>
</dbReference>
<name>A0ABW6SP50_9ACTN</name>
<organism evidence="2 3">
    <name type="scientific">Microtetraspora malaysiensis</name>
    <dbReference type="NCBI Taxonomy" id="161358"/>
    <lineage>
        <taxon>Bacteria</taxon>
        <taxon>Bacillati</taxon>
        <taxon>Actinomycetota</taxon>
        <taxon>Actinomycetes</taxon>
        <taxon>Streptosporangiales</taxon>
        <taxon>Streptosporangiaceae</taxon>
        <taxon>Microtetraspora</taxon>
    </lineage>
</organism>
<evidence type="ECO:0000256" key="1">
    <source>
        <dbReference type="SAM" id="Phobius"/>
    </source>
</evidence>
<comment type="caution">
    <text evidence="2">The sequence shown here is derived from an EMBL/GenBank/DDBJ whole genome shotgun (WGS) entry which is preliminary data.</text>
</comment>
<sequence>MKLRLWIVLGVATFVGMVIGFLSPSRSARHDAGRWAAYRARRDADLARNTLAVLVDSRPI</sequence>